<dbReference type="Gene3D" id="2.40.290.10">
    <property type="match status" value="1"/>
</dbReference>
<dbReference type="GO" id="GO:0042162">
    <property type="term" value="F:telomeric DNA binding"/>
    <property type="evidence" value="ECO:0007669"/>
    <property type="project" value="TreeGrafter"/>
</dbReference>
<sequence>MVPFTKEDKDKLKLEATKCLSIIGFTKAQNITPNIYVGSTVMRFVADSPSIDENSQDCKGDSSTTAVAALSQALIEMDSVALVRKVYSRVSHPTLGVLIPTFDKHGAGLIYHDLAFREDIRTFTFPSLPLFESYKEEEVDIKVDLKQSSSKMESRWRPNEEQAEAMDSFVDAMMLSENLDDSGIG</sequence>
<reference evidence="3 4" key="2">
    <citation type="submission" date="2018-11" db="EMBL/GenBank/DDBJ databases">
        <authorList>
            <consortium name="Pathogen Informatics"/>
        </authorList>
    </citation>
    <scope>NUCLEOTIDE SEQUENCE [LARGE SCALE GENOMIC DNA]</scope>
</reference>
<dbReference type="WBParaSite" id="HNAJ_0000569601-mRNA-1">
    <property type="protein sequence ID" value="HNAJ_0000569601-mRNA-1"/>
    <property type="gene ID" value="HNAJ_0000569601"/>
</dbReference>
<dbReference type="AlphaFoldDB" id="A0A0R3TF56"/>
<dbReference type="GO" id="GO:0000723">
    <property type="term" value="P:telomere maintenance"/>
    <property type="evidence" value="ECO:0007669"/>
    <property type="project" value="TreeGrafter"/>
</dbReference>
<dbReference type="OrthoDB" id="30826at2759"/>
<dbReference type="SUPFAM" id="SSF100939">
    <property type="entry name" value="SPOC domain-like"/>
    <property type="match status" value="1"/>
</dbReference>
<dbReference type="GO" id="GO:0043564">
    <property type="term" value="C:Ku70:Ku80 complex"/>
    <property type="evidence" value="ECO:0007669"/>
    <property type="project" value="TreeGrafter"/>
</dbReference>
<dbReference type="PANTHER" id="PTHR12604">
    <property type="entry name" value="KU AUTOANTIGEN DNA HELICASE"/>
    <property type="match status" value="1"/>
</dbReference>
<feature type="domain" description="Ku" evidence="2">
    <location>
        <begin position="1"/>
        <end position="131"/>
    </location>
</feature>
<dbReference type="EMBL" id="UZAE01005222">
    <property type="protein sequence ID" value="VDO01553.1"/>
    <property type="molecule type" value="Genomic_DNA"/>
</dbReference>
<accession>A0A0R3TF56</accession>
<evidence type="ECO:0000313" key="4">
    <source>
        <dbReference type="Proteomes" id="UP000278807"/>
    </source>
</evidence>
<organism evidence="5">
    <name type="scientific">Rodentolepis nana</name>
    <name type="common">Dwarf tapeworm</name>
    <name type="synonym">Hymenolepis nana</name>
    <dbReference type="NCBI Taxonomy" id="102285"/>
    <lineage>
        <taxon>Eukaryota</taxon>
        <taxon>Metazoa</taxon>
        <taxon>Spiralia</taxon>
        <taxon>Lophotrochozoa</taxon>
        <taxon>Platyhelminthes</taxon>
        <taxon>Cestoda</taxon>
        <taxon>Eucestoda</taxon>
        <taxon>Cyclophyllidea</taxon>
        <taxon>Hymenolepididae</taxon>
        <taxon>Rodentolepis</taxon>
    </lineage>
</organism>
<keyword evidence="1" id="KW-0238">DNA-binding</keyword>
<dbReference type="Pfam" id="PF02735">
    <property type="entry name" value="Ku"/>
    <property type="match status" value="1"/>
</dbReference>
<dbReference type="Gene3D" id="1.10.1600.10">
    <property type="match status" value="1"/>
</dbReference>
<gene>
    <name evidence="3" type="ORF">HNAJ_LOCUS5693</name>
</gene>
<evidence type="ECO:0000313" key="3">
    <source>
        <dbReference type="EMBL" id="VDO01553.1"/>
    </source>
</evidence>
<evidence type="ECO:0000313" key="5">
    <source>
        <dbReference type="WBParaSite" id="HNAJ_0000569601-mRNA-1"/>
    </source>
</evidence>
<dbReference type="STRING" id="102285.A0A0R3TF56"/>
<evidence type="ECO:0000256" key="1">
    <source>
        <dbReference type="ARBA" id="ARBA00023125"/>
    </source>
</evidence>
<dbReference type="SMART" id="SM00559">
    <property type="entry name" value="Ku78"/>
    <property type="match status" value="1"/>
</dbReference>
<dbReference type="GO" id="GO:0003690">
    <property type="term" value="F:double-stranded DNA binding"/>
    <property type="evidence" value="ECO:0007669"/>
    <property type="project" value="TreeGrafter"/>
</dbReference>
<protein>
    <submittedName>
        <fullName evidence="5">Ku domain-containing protein</fullName>
    </submittedName>
</protein>
<dbReference type="InterPro" id="IPR006164">
    <property type="entry name" value="DNA_bd_Ku70/Ku80"/>
</dbReference>
<name>A0A0R3TF56_RODNA</name>
<keyword evidence="4" id="KW-1185">Reference proteome</keyword>
<dbReference type="InterPro" id="IPR016194">
    <property type="entry name" value="SPOC-like_C_dom_sf"/>
</dbReference>
<dbReference type="PANTHER" id="PTHR12604:SF4">
    <property type="entry name" value="X-RAY REPAIR CROSS-COMPLEMENTING PROTEIN 5"/>
    <property type="match status" value="1"/>
</dbReference>
<reference evidence="5" key="1">
    <citation type="submission" date="2017-02" db="UniProtKB">
        <authorList>
            <consortium name="WormBaseParasite"/>
        </authorList>
    </citation>
    <scope>IDENTIFICATION</scope>
</reference>
<dbReference type="Proteomes" id="UP000278807">
    <property type="component" value="Unassembled WGS sequence"/>
</dbReference>
<evidence type="ECO:0000259" key="2">
    <source>
        <dbReference type="SMART" id="SM00559"/>
    </source>
</evidence>
<proteinExistence type="predicted"/>
<dbReference type="GO" id="GO:0006303">
    <property type="term" value="P:double-strand break repair via nonhomologous end joining"/>
    <property type="evidence" value="ECO:0007669"/>
    <property type="project" value="InterPro"/>
</dbReference>